<comment type="subcellular location">
    <subcellularLocation>
        <location evidence="1">Mitochondrion outer membrane</location>
        <topology evidence="1">Peripheral membrane protein</topology>
    </subcellularLocation>
</comment>
<dbReference type="OrthoDB" id="430436at2759"/>
<dbReference type="GO" id="GO:0051170">
    <property type="term" value="P:import into nucleus"/>
    <property type="evidence" value="ECO:0007669"/>
    <property type="project" value="TreeGrafter"/>
</dbReference>
<dbReference type="PANTHER" id="PTHR14097:SF7">
    <property type="entry name" value="OXIDOREDUCTASE HTATIP2"/>
    <property type="match status" value="1"/>
</dbReference>
<gene>
    <name evidence="7" type="ORF">C361_03664</name>
</gene>
<evidence type="ECO:0000256" key="4">
    <source>
        <dbReference type="ARBA" id="ARBA00022946"/>
    </source>
</evidence>
<dbReference type="InterPro" id="IPR036291">
    <property type="entry name" value="NAD(P)-bd_dom_sf"/>
</dbReference>
<dbReference type="Gene3D" id="3.40.50.720">
    <property type="entry name" value="NAD(P)-binding Rossmann-like Domain"/>
    <property type="match status" value="1"/>
</dbReference>
<evidence type="ECO:0000256" key="3">
    <source>
        <dbReference type="ARBA" id="ARBA00022787"/>
    </source>
</evidence>
<organism evidence="7 8">
    <name type="scientific">Cryptococcus neoformans Tu259-1</name>
    <dbReference type="NCBI Taxonomy" id="1230072"/>
    <lineage>
        <taxon>Eukaryota</taxon>
        <taxon>Fungi</taxon>
        <taxon>Dikarya</taxon>
        <taxon>Basidiomycota</taxon>
        <taxon>Agaricomycotina</taxon>
        <taxon>Tremellomycetes</taxon>
        <taxon>Tremellales</taxon>
        <taxon>Cryptococcaceae</taxon>
        <taxon>Cryptococcus</taxon>
        <taxon>Cryptococcus neoformans species complex</taxon>
    </lineage>
</organism>
<evidence type="ECO:0000256" key="6">
    <source>
        <dbReference type="ARBA" id="ARBA00023136"/>
    </source>
</evidence>
<sequence length="241" mass="25416">MTAPTPVTLVGATGLTGSHSLNCLLTSPHAFSIDALTRRPLSDTPSAVNPLTKLTTRLYNSLFDAPTDKDALVQQGGIYVSCLGTTRANAGGTVEQEKLDLGLNKDLATRAKKDGASTLILVSTLGAASSSYFFYPRMKGQLEDAVKALDFDHTVILQPALLLGDRAEPRGISEIVLKGVIRGIRKVGLSMDSLAVEGADIGACIAHLAANPPSEKILTIGDHEIIAYAKQYRAAQTQSSN</sequence>
<keyword evidence="4" id="KW-0809">Transit peptide</keyword>
<evidence type="ECO:0000256" key="1">
    <source>
        <dbReference type="ARBA" id="ARBA00004450"/>
    </source>
</evidence>
<comment type="caution">
    <text evidence="7">The sequence shown here is derived from an EMBL/GenBank/DDBJ whole genome shotgun (WGS) entry which is preliminary data.</text>
</comment>
<reference evidence="7 8" key="1">
    <citation type="submission" date="2017-06" db="EMBL/GenBank/DDBJ databases">
        <title>Global population genomics of the pathogenic fungus Cryptococcus neoformans var. grubii.</title>
        <authorList>
            <person name="Cuomo C."/>
            <person name="Litvintseva A."/>
            <person name="Chen Y."/>
            <person name="Young S."/>
            <person name="Zeng Q."/>
            <person name="Chapman S."/>
            <person name="Gujja S."/>
            <person name="Saif S."/>
            <person name="Birren B."/>
        </authorList>
    </citation>
    <scope>NUCLEOTIDE SEQUENCE [LARGE SCALE GENOMIC DNA]</scope>
    <source>
        <strain evidence="7 8">Tu259-1</strain>
    </source>
</reference>
<dbReference type="EMBL" id="AMKT01000044">
    <property type="protein sequence ID" value="OXG20690.1"/>
    <property type="molecule type" value="Genomic_DNA"/>
</dbReference>
<dbReference type="SUPFAM" id="SSF51735">
    <property type="entry name" value="NAD(P)-binding Rossmann-fold domains"/>
    <property type="match status" value="1"/>
</dbReference>
<evidence type="ECO:0000256" key="5">
    <source>
        <dbReference type="ARBA" id="ARBA00023128"/>
    </source>
</evidence>
<name>A0A854QCW0_CRYNE</name>
<dbReference type="AlphaFoldDB" id="A0A854QCW0"/>
<keyword evidence="5" id="KW-0496">Mitochondrion</keyword>
<dbReference type="GO" id="GO:0005741">
    <property type="term" value="C:mitochondrial outer membrane"/>
    <property type="evidence" value="ECO:0007669"/>
    <property type="project" value="UniProtKB-SubCell"/>
</dbReference>
<dbReference type="Proteomes" id="UP000199727">
    <property type="component" value="Unassembled WGS sequence"/>
</dbReference>
<keyword evidence="6" id="KW-0472">Membrane</keyword>
<dbReference type="PANTHER" id="PTHR14097">
    <property type="entry name" value="OXIDOREDUCTASE HTATIP2"/>
    <property type="match status" value="1"/>
</dbReference>
<proteinExistence type="inferred from homology"/>
<evidence type="ECO:0000256" key="2">
    <source>
        <dbReference type="ARBA" id="ARBA00006617"/>
    </source>
</evidence>
<accession>A0A854QCW0</accession>
<comment type="similarity">
    <text evidence="2">Belongs to the FMP52 family.</text>
</comment>
<keyword evidence="3" id="KW-1000">Mitochondrion outer membrane</keyword>
<dbReference type="FunFam" id="3.40.50.720:FF:000366">
    <property type="entry name" value="Protein FMP52, mitochondrial"/>
    <property type="match status" value="1"/>
</dbReference>
<protein>
    <submittedName>
        <fullName evidence="7">Endoplasmic reticulum protein</fullName>
    </submittedName>
</protein>
<evidence type="ECO:0000313" key="7">
    <source>
        <dbReference type="EMBL" id="OXG20690.1"/>
    </source>
</evidence>
<evidence type="ECO:0000313" key="8">
    <source>
        <dbReference type="Proteomes" id="UP000199727"/>
    </source>
</evidence>